<dbReference type="OrthoDB" id="427480at2759"/>
<evidence type="ECO:0000313" key="4">
    <source>
        <dbReference type="EMBL" id="KZZ87237.1"/>
    </source>
</evidence>
<name>A0A167V9M8_9HYPO</name>
<organism evidence="4 5">
    <name type="scientific">Moelleriella libera RCEF 2490</name>
    <dbReference type="NCBI Taxonomy" id="1081109"/>
    <lineage>
        <taxon>Eukaryota</taxon>
        <taxon>Fungi</taxon>
        <taxon>Dikarya</taxon>
        <taxon>Ascomycota</taxon>
        <taxon>Pezizomycotina</taxon>
        <taxon>Sordariomycetes</taxon>
        <taxon>Hypocreomycetidae</taxon>
        <taxon>Hypocreales</taxon>
        <taxon>Clavicipitaceae</taxon>
        <taxon>Moelleriella</taxon>
    </lineage>
</organism>
<dbReference type="PANTHER" id="PTHR43173">
    <property type="entry name" value="ABC1 FAMILY PROTEIN"/>
    <property type="match status" value="1"/>
</dbReference>
<dbReference type="AlphaFoldDB" id="A0A167V9M8"/>
<feature type="region of interest" description="Disordered" evidence="2">
    <location>
        <begin position="44"/>
        <end position="65"/>
    </location>
</feature>
<gene>
    <name evidence="4" type="ORF">AAL_08422</name>
</gene>
<evidence type="ECO:0000256" key="2">
    <source>
        <dbReference type="SAM" id="MobiDB-lite"/>
    </source>
</evidence>
<evidence type="ECO:0000259" key="3">
    <source>
        <dbReference type="Pfam" id="PF03109"/>
    </source>
</evidence>
<sequence>MMIRNARCSLPAGFGLRLSRQQTTRRISPTFQWPSNAQQGQRFIASSSTASTGSSPTASPTPPVKSKRKLKWYWHALIIVAELAVVDYFFDKYVLGGATFRTADAYGTLALVGLDYKLYYGRASWLGRKQYDGSNLAEKDAYEQRLHRRNAERIVAMLKRNGGLYTKMGQALAMQGSVFPQEYQRMFGEMFDDALKTSWKDIKKVIEADFDGKGIENVFPGVRLVDKDDGDGPIFETQPRASASIAQLHFARLADEREVAVKVQKPLVAKQVGWDLWLLKIMADYTAWMTGLPMTSMGEFVSKMVMEETDFMHEASNAEEMSKLLASDPRLKDRVYVPKVYRDLTTTHILTTEWIHGHQLWQVKDMAANKETNVLGIRLGDVMETVIELFSTQIFRWGFVHCDPHPGNILVRRLDIPTSTSSFPTSLISPNNNTTAMQLVLLDHGLYVRLSDDLRRQYAHFWEAMVTGDDVALQEVASAWGMKSADAWAEASLFRPYKTADADNKAKQKQCRSQETPEERKQRMIDEAGAYLGEEGMFPQELIFLERNVTLVQGNNQFLGSPLNRVKMIGMYAMRALREDDPKGTSGTMSWQAQVRRKMRFTWTLMILDTVYYWSWLKQYWGYGNGFEAELKEAEDRQSKEMKDAVAELFGIATD</sequence>
<dbReference type="SUPFAM" id="SSF56112">
    <property type="entry name" value="Protein kinase-like (PK-like)"/>
    <property type="match status" value="1"/>
</dbReference>
<feature type="domain" description="ABC1 atypical kinase-like" evidence="3">
    <location>
        <begin position="192"/>
        <end position="476"/>
    </location>
</feature>
<comment type="caution">
    <text evidence="4">The sequence shown here is derived from an EMBL/GenBank/DDBJ whole genome shotgun (WGS) entry which is preliminary data.</text>
</comment>
<dbReference type="Proteomes" id="UP000078544">
    <property type="component" value="Unassembled WGS sequence"/>
</dbReference>
<dbReference type="STRING" id="1081109.A0A167V9M8"/>
<keyword evidence="5" id="KW-1185">Reference proteome</keyword>
<dbReference type="InterPro" id="IPR051130">
    <property type="entry name" value="Mito_struct-func_regulator"/>
</dbReference>
<evidence type="ECO:0000256" key="1">
    <source>
        <dbReference type="ARBA" id="ARBA00009670"/>
    </source>
</evidence>
<evidence type="ECO:0000313" key="5">
    <source>
        <dbReference type="Proteomes" id="UP000078544"/>
    </source>
</evidence>
<proteinExistence type="inferred from homology"/>
<feature type="compositionally biased region" description="Low complexity" evidence="2">
    <location>
        <begin position="45"/>
        <end position="58"/>
    </location>
</feature>
<reference evidence="4 5" key="1">
    <citation type="journal article" date="2016" name="Genome Biol. Evol.">
        <title>Divergent and convergent evolution of fungal pathogenicity.</title>
        <authorList>
            <person name="Shang Y."/>
            <person name="Xiao G."/>
            <person name="Zheng P."/>
            <person name="Cen K."/>
            <person name="Zhan S."/>
            <person name="Wang C."/>
        </authorList>
    </citation>
    <scope>NUCLEOTIDE SEQUENCE [LARGE SCALE GENOMIC DNA]</scope>
    <source>
        <strain evidence="4 5">RCEF 2490</strain>
    </source>
</reference>
<protein>
    <submittedName>
        <fullName evidence="4">ABC-3 transporter</fullName>
    </submittedName>
</protein>
<dbReference type="CDD" id="cd13969">
    <property type="entry name" value="ADCK1-like"/>
    <property type="match status" value="1"/>
</dbReference>
<dbReference type="EMBL" id="AZGY01000040">
    <property type="protein sequence ID" value="KZZ87237.1"/>
    <property type="molecule type" value="Genomic_DNA"/>
</dbReference>
<dbReference type="InterPro" id="IPR045307">
    <property type="entry name" value="ADCK1_dom"/>
</dbReference>
<comment type="similarity">
    <text evidence="1">Belongs to the protein kinase superfamily. ADCK protein kinase family.</text>
</comment>
<accession>A0A167V9M8</accession>
<dbReference type="InterPro" id="IPR011009">
    <property type="entry name" value="Kinase-like_dom_sf"/>
</dbReference>
<dbReference type="PANTHER" id="PTHR43173:SF37">
    <property type="entry name" value="ABC1 FAMILY PROTEIN C10F6.14C"/>
    <property type="match status" value="1"/>
</dbReference>
<dbReference type="Pfam" id="PF03109">
    <property type="entry name" value="ABC1"/>
    <property type="match status" value="1"/>
</dbReference>
<dbReference type="InterPro" id="IPR004147">
    <property type="entry name" value="ABC1_dom"/>
</dbReference>